<organism evidence="1 2">
    <name type="scientific">Gymnopus androsaceus JB14</name>
    <dbReference type="NCBI Taxonomy" id="1447944"/>
    <lineage>
        <taxon>Eukaryota</taxon>
        <taxon>Fungi</taxon>
        <taxon>Dikarya</taxon>
        <taxon>Basidiomycota</taxon>
        <taxon>Agaricomycotina</taxon>
        <taxon>Agaricomycetes</taxon>
        <taxon>Agaricomycetidae</taxon>
        <taxon>Agaricales</taxon>
        <taxon>Marasmiineae</taxon>
        <taxon>Omphalotaceae</taxon>
        <taxon>Gymnopus</taxon>
    </lineage>
</organism>
<evidence type="ECO:0000313" key="2">
    <source>
        <dbReference type="Proteomes" id="UP000799118"/>
    </source>
</evidence>
<proteinExistence type="predicted"/>
<accession>A0A6A4I066</accession>
<evidence type="ECO:0000313" key="1">
    <source>
        <dbReference type="EMBL" id="KAE9403721.1"/>
    </source>
</evidence>
<sequence length="121" mass="14084">MLLNKIAARPRMVTTVDIFRHVIPWGLGVERYGTEVVLIVSGICSLHLDPVQVAHEEQEHQHLVNTANKEYRETLEKAFRECYEAVYDVRTGQMVKKGPRNNQHFEEERKCQPFLALPRKT</sequence>
<dbReference type="OrthoDB" id="6017at2759"/>
<gene>
    <name evidence="1" type="ORF">BT96DRAFT_1078548</name>
</gene>
<dbReference type="Proteomes" id="UP000799118">
    <property type="component" value="Unassembled WGS sequence"/>
</dbReference>
<reference evidence="1" key="1">
    <citation type="journal article" date="2019" name="Environ. Microbiol.">
        <title>Fungal ecological strategies reflected in gene transcription - a case study of two litter decomposers.</title>
        <authorList>
            <person name="Barbi F."/>
            <person name="Kohler A."/>
            <person name="Barry K."/>
            <person name="Baskaran P."/>
            <person name="Daum C."/>
            <person name="Fauchery L."/>
            <person name="Ihrmark K."/>
            <person name="Kuo A."/>
            <person name="LaButti K."/>
            <person name="Lipzen A."/>
            <person name="Morin E."/>
            <person name="Grigoriev I.V."/>
            <person name="Henrissat B."/>
            <person name="Lindahl B."/>
            <person name="Martin F."/>
        </authorList>
    </citation>
    <scope>NUCLEOTIDE SEQUENCE</scope>
    <source>
        <strain evidence="1">JB14</strain>
    </source>
</reference>
<protein>
    <submittedName>
        <fullName evidence="1">Uncharacterized protein</fullName>
    </submittedName>
</protein>
<feature type="non-terminal residue" evidence="1">
    <location>
        <position position="121"/>
    </location>
</feature>
<dbReference type="AlphaFoldDB" id="A0A6A4I066"/>
<keyword evidence="2" id="KW-1185">Reference proteome</keyword>
<dbReference type="EMBL" id="ML769422">
    <property type="protein sequence ID" value="KAE9403721.1"/>
    <property type="molecule type" value="Genomic_DNA"/>
</dbReference>
<name>A0A6A4I066_9AGAR</name>